<dbReference type="Gene3D" id="3.30.565.10">
    <property type="entry name" value="Histidine kinase-like ATPase, C-terminal domain"/>
    <property type="match status" value="1"/>
</dbReference>
<evidence type="ECO:0000256" key="1">
    <source>
        <dbReference type="ARBA" id="ARBA00000085"/>
    </source>
</evidence>
<dbReference type="PANTHER" id="PTHR43547:SF2">
    <property type="entry name" value="HYBRID SIGNAL TRANSDUCTION HISTIDINE KINASE C"/>
    <property type="match status" value="1"/>
</dbReference>
<dbReference type="InterPro" id="IPR011006">
    <property type="entry name" value="CheY-like_superfamily"/>
</dbReference>
<dbReference type="PANTHER" id="PTHR43547">
    <property type="entry name" value="TWO-COMPONENT HISTIDINE KINASE"/>
    <property type="match status" value="1"/>
</dbReference>
<protein>
    <recommendedName>
        <fullName evidence="2">histidine kinase</fullName>
        <ecNumber evidence="2">2.7.13.3</ecNumber>
    </recommendedName>
</protein>
<dbReference type="STRING" id="237018.SAMN04489723_10868"/>
<dbReference type="EC" id="2.7.13.3" evidence="2"/>
<evidence type="ECO:0000256" key="4">
    <source>
        <dbReference type="PROSITE-ProRule" id="PRU00169"/>
    </source>
</evidence>
<evidence type="ECO:0000313" key="8">
    <source>
        <dbReference type="EMBL" id="SFB36466.1"/>
    </source>
</evidence>
<dbReference type="GO" id="GO:0000155">
    <property type="term" value="F:phosphorelay sensor kinase activity"/>
    <property type="evidence" value="ECO:0007669"/>
    <property type="project" value="InterPro"/>
</dbReference>
<dbReference type="Pfam" id="PF00512">
    <property type="entry name" value="HisKA"/>
    <property type="match status" value="1"/>
</dbReference>
<dbReference type="InterPro" id="IPR000014">
    <property type="entry name" value="PAS"/>
</dbReference>
<dbReference type="SMART" id="SM00388">
    <property type="entry name" value="HisKA"/>
    <property type="match status" value="1"/>
</dbReference>
<evidence type="ECO:0000256" key="3">
    <source>
        <dbReference type="ARBA" id="ARBA00022553"/>
    </source>
</evidence>
<dbReference type="InterPro" id="IPR001789">
    <property type="entry name" value="Sig_transdc_resp-reg_receiver"/>
</dbReference>
<name>A0A1I1AGG9_9BACT</name>
<dbReference type="InterPro" id="IPR004358">
    <property type="entry name" value="Sig_transdc_His_kin-like_C"/>
</dbReference>
<dbReference type="PROSITE" id="PS50110">
    <property type="entry name" value="RESPONSE_REGULATORY"/>
    <property type="match status" value="1"/>
</dbReference>
<evidence type="ECO:0000256" key="2">
    <source>
        <dbReference type="ARBA" id="ARBA00012438"/>
    </source>
</evidence>
<sequence length="481" mass="54018">MISTETIRILYVDDDPDDFFLVSTLLKRITETTYELEGATSLEEAITKLNQNFDVFLVDYRLGKDTGLELIREIKSIRKHAPVIMLTGMSTGDIDREALTLGASDYLVKGEFDAYILDRTLRYAIRDAQLIESLASAAVKFRSIFELASDPFLLMDDEGEIIEANPAFLKKFGMKAYDPDSIESFFFKDLLIEESSRQELDDLFFKDQEIYDMEALMTVDHGHTINSLVSIVKQDVSIFQVLIKDLSAIKAKEEEELNLKKFSSTGRIARLLAHEVKNPLTTILLSADQLHMELPESVLAESGDLIDVIRRNCDRINHLVTQLLDSTRFTELDAKSHSINTLLDEALEHVKDRIDFKGINIQKQYQTDICDVKVDGEKVKIALVNLIVNAIEAIPEKTGKLLLKTSIKGNQCRIEIKDNGEGIPKENLERLFEPFFTSKATGSGLGLTNTQNIILSHGGSIRVKSDVGKGTSFLITFNLPG</sequence>
<feature type="domain" description="Response regulatory" evidence="6">
    <location>
        <begin position="8"/>
        <end position="124"/>
    </location>
</feature>
<evidence type="ECO:0000259" key="5">
    <source>
        <dbReference type="PROSITE" id="PS50109"/>
    </source>
</evidence>
<evidence type="ECO:0000313" key="9">
    <source>
        <dbReference type="Proteomes" id="UP000198790"/>
    </source>
</evidence>
<evidence type="ECO:0000259" key="7">
    <source>
        <dbReference type="PROSITE" id="PS50112"/>
    </source>
</evidence>
<dbReference type="InterPro" id="IPR035965">
    <property type="entry name" value="PAS-like_dom_sf"/>
</dbReference>
<dbReference type="InterPro" id="IPR003661">
    <property type="entry name" value="HisK_dim/P_dom"/>
</dbReference>
<dbReference type="CDD" id="cd00082">
    <property type="entry name" value="HisKA"/>
    <property type="match status" value="1"/>
</dbReference>
<dbReference type="Pfam" id="PF00072">
    <property type="entry name" value="Response_reg"/>
    <property type="match status" value="1"/>
</dbReference>
<dbReference type="Gene3D" id="1.10.287.130">
    <property type="match status" value="1"/>
</dbReference>
<dbReference type="SMART" id="SM00387">
    <property type="entry name" value="HATPase_c"/>
    <property type="match status" value="1"/>
</dbReference>
<keyword evidence="9" id="KW-1185">Reference proteome</keyword>
<feature type="modified residue" description="4-aspartylphosphate" evidence="4">
    <location>
        <position position="59"/>
    </location>
</feature>
<feature type="domain" description="Histidine kinase" evidence="5">
    <location>
        <begin position="271"/>
        <end position="481"/>
    </location>
</feature>
<proteinExistence type="predicted"/>
<organism evidence="8 9">
    <name type="scientific">Algoriphagus aquimarinus</name>
    <dbReference type="NCBI Taxonomy" id="237018"/>
    <lineage>
        <taxon>Bacteria</taxon>
        <taxon>Pseudomonadati</taxon>
        <taxon>Bacteroidota</taxon>
        <taxon>Cytophagia</taxon>
        <taxon>Cytophagales</taxon>
        <taxon>Cyclobacteriaceae</taxon>
        <taxon>Algoriphagus</taxon>
    </lineage>
</organism>
<dbReference type="Pfam" id="PF13188">
    <property type="entry name" value="PAS_8"/>
    <property type="match status" value="1"/>
</dbReference>
<accession>A0A1I1AGG9</accession>
<dbReference type="SUPFAM" id="SSF55874">
    <property type="entry name" value="ATPase domain of HSP90 chaperone/DNA topoisomerase II/histidine kinase"/>
    <property type="match status" value="1"/>
</dbReference>
<dbReference type="SUPFAM" id="SSF52172">
    <property type="entry name" value="CheY-like"/>
    <property type="match status" value="1"/>
</dbReference>
<evidence type="ECO:0000259" key="6">
    <source>
        <dbReference type="PROSITE" id="PS50110"/>
    </source>
</evidence>
<dbReference type="PROSITE" id="PS50109">
    <property type="entry name" value="HIS_KIN"/>
    <property type="match status" value="1"/>
</dbReference>
<dbReference type="InterPro" id="IPR036097">
    <property type="entry name" value="HisK_dim/P_sf"/>
</dbReference>
<dbReference type="InterPro" id="IPR003594">
    <property type="entry name" value="HATPase_dom"/>
</dbReference>
<dbReference type="InterPro" id="IPR005467">
    <property type="entry name" value="His_kinase_dom"/>
</dbReference>
<dbReference type="Proteomes" id="UP000198790">
    <property type="component" value="Unassembled WGS sequence"/>
</dbReference>
<dbReference type="CDD" id="cd00156">
    <property type="entry name" value="REC"/>
    <property type="match status" value="1"/>
</dbReference>
<keyword evidence="3 4" id="KW-0597">Phosphoprotein</keyword>
<feature type="domain" description="PAS" evidence="7">
    <location>
        <begin position="137"/>
        <end position="178"/>
    </location>
</feature>
<dbReference type="Gene3D" id="3.40.50.2300">
    <property type="match status" value="1"/>
</dbReference>
<comment type="catalytic activity">
    <reaction evidence="1">
        <text>ATP + protein L-histidine = ADP + protein N-phospho-L-histidine.</text>
        <dbReference type="EC" id="2.7.13.3"/>
    </reaction>
</comment>
<dbReference type="RefSeq" id="WP_245786851.1">
    <property type="nucleotide sequence ID" value="NZ_FOKK01000008.1"/>
</dbReference>
<dbReference type="PRINTS" id="PR00344">
    <property type="entry name" value="BCTRLSENSOR"/>
</dbReference>
<dbReference type="InterPro" id="IPR036890">
    <property type="entry name" value="HATPase_C_sf"/>
</dbReference>
<dbReference type="NCBIfam" id="TIGR00229">
    <property type="entry name" value="sensory_box"/>
    <property type="match status" value="1"/>
</dbReference>
<dbReference type="AlphaFoldDB" id="A0A1I1AGG9"/>
<dbReference type="PROSITE" id="PS50112">
    <property type="entry name" value="PAS"/>
    <property type="match status" value="1"/>
</dbReference>
<reference evidence="8 9" key="1">
    <citation type="submission" date="2016-10" db="EMBL/GenBank/DDBJ databases">
        <authorList>
            <person name="de Groot N.N."/>
        </authorList>
    </citation>
    <scope>NUCLEOTIDE SEQUENCE [LARGE SCALE GENOMIC DNA]</scope>
    <source>
        <strain evidence="8 9">DSM 23399</strain>
    </source>
</reference>
<dbReference type="SUPFAM" id="SSF47384">
    <property type="entry name" value="Homodimeric domain of signal transducing histidine kinase"/>
    <property type="match status" value="1"/>
</dbReference>
<gene>
    <name evidence="8" type="ORF">SAMN04489723_10868</name>
</gene>
<dbReference type="SUPFAM" id="SSF55785">
    <property type="entry name" value="PYP-like sensor domain (PAS domain)"/>
    <property type="match status" value="1"/>
</dbReference>
<dbReference type="SMART" id="SM00448">
    <property type="entry name" value="REC"/>
    <property type="match status" value="1"/>
</dbReference>
<dbReference type="Pfam" id="PF02518">
    <property type="entry name" value="HATPase_c"/>
    <property type="match status" value="1"/>
</dbReference>
<dbReference type="EMBL" id="FOKK01000008">
    <property type="protein sequence ID" value="SFB36466.1"/>
    <property type="molecule type" value="Genomic_DNA"/>
</dbReference>
<dbReference type="Gene3D" id="3.30.450.20">
    <property type="entry name" value="PAS domain"/>
    <property type="match status" value="1"/>
</dbReference>